<evidence type="ECO:0000256" key="2">
    <source>
        <dbReference type="ARBA" id="ARBA00011738"/>
    </source>
</evidence>
<dbReference type="Gene3D" id="4.10.280.10">
    <property type="entry name" value="Helix-loop-helix DNA-binding domain"/>
    <property type="match status" value="1"/>
</dbReference>
<dbReference type="FunFam" id="4.10.280.10:FF:000096">
    <property type="entry name" value="Basic helix-loop-helix (BHLH) DNA-binding superfamily protein"/>
    <property type="match status" value="1"/>
</dbReference>
<dbReference type="Pfam" id="PF00010">
    <property type="entry name" value="HLH"/>
    <property type="match status" value="1"/>
</dbReference>
<name>A0AAD8P7B4_TARER</name>
<evidence type="ECO:0000256" key="6">
    <source>
        <dbReference type="ARBA" id="ARBA00023242"/>
    </source>
</evidence>
<keyword evidence="4" id="KW-0238">DNA-binding</keyword>
<dbReference type="InterPro" id="IPR051358">
    <property type="entry name" value="TF_AMS/ICE1/BHLH6-like"/>
</dbReference>
<dbReference type="InterPro" id="IPR054502">
    <property type="entry name" value="bHLH-TF_ACT-like_plant"/>
</dbReference>
<dbReference type="EMBL" id="JAUHHV010000001">
    <property type="protein sequence ID" value="KAK1434807.1"/>
    <property type="molecule type" value="Genomic_DNA"/>
</dbReference>
<keyword evidence="6" id="KW-0539">Nucleus</keyword>
<keyword evidence="10" id="KW-1185">Reference proteome</keyword>
<comment type="caution">
    <text evidence="9">The sequence shown here is derived from an EMBL/GenBank/DDBJ whole genome shotgun (WGS) entry which is preliminary data.</text>
</comment>
<evidence type="ECO:0000256" key="7">
    <source>
        <dbReference type="SAM" id="MobiDB-lite"/>
    </source>
</evidence>
<dbReference type="Pfam" id="PF22754">
    <property type="entry name" value="bHLH-TF_ACT-like_plant"/>
    <property type="match status" value="1"/>
</dbReference>
<dbReference type="SUPFAM" id="SSF47459">
    <property type="entry name" value="HLH, helix-loop-helix DNA-binding domain"/>
    <property type="match status" value="1"/>
</dbReference>
<feature type="domain" description="BHLH" evidence="8">
    <location>
        <begin position="49"/>
        <end position="98"/>
    </location>
</feature>
<dbReference type="PROSITE" id="PS50888">
    <property type="entry name" value="BHLH"/>
    <property type="match status" value="1"/>
</dbReference>
<gene>
    <name evidence="9" type="ORF">QVD17_00561</name>
</gene>
<evidence type="ECO:0000256" key="4">
    <source>
        <dbReference type="ARBA" id="ARBA00023125"/>
    </source>
</evidence>
<comment type="subunit">
    <text evidence="2">Homodimer.</text>
</comment>
<evidence type="ECO:0000256" key="5">
    <source>
        <dbReference type="ARBA" id="ARBA00023163"/>
    </source>
</evidence>
<evidence type="ECO:0000256" key="3">
    <source>
        <dbReference type="ARBA" id="ARBA00023015"/>
    </source>
</evidence>
<dbReference type="GO" id="GO:0046983">
    <property type="term" value="F:protein dimerization activity"/>
    <property type="evidence" value="ECO:0007669"/>
    <property type="project" value="InterPro"/>
</dbReference>
<dbReference type="GO" id="GO:0005634">
    <property type="term" value="C:nucleus"/>
    <property type="evidence" value="ECO:0007669"/>
    <property type="project" value="UniProtKB-SubCell"/>
</dbReference>
<sequence>MDNNNADPTQNYWDSIHQIQDYSWGGLDETLSGNYYDSSSPDGNHSATTPAAKNTVSERNRRKKLNDRLFALRAVVPNITKMDKASIIKDAIDYIQTLHDQERMIQAELNELESRKLEPENLVPCQNPEWFMSMERSKKKRVEQAFDPTGSTVFPIEVLELNVSYVGEKMVLVNLKCSKRRDTIVKLCEVFESLKLNIVTASIYAFSERLLNTLFIQGEEEEMDILKMQIETAISALNQPQSPITMHVM</sequence>
<keyword evidence="5" id="KW-0804">Transcription</keyword>
<dbReference type="Proteomes" id="UP001229421">
    <property type="component" value="Unassembled WGS sequence"/>
</dbReference>
<feature type="compositionally biased region" description="Polar residues" evidence="7">
    <location>
        <begin position="35"/>
        <end position="57"/>
    </location>
</feature>
<dbReference type="PANTHER" id="PTHR31945:SF154">
    <property type="entry name" value="MYC-TYPE, BASIC HELIX-LOOP-HELIX (BHLH) DOMAIN-CONTAINING PROTEIN-RELATED"/>
    <property type="match status" value="1"/>
</dbReference>
<evidence type="ECO:0000313" key="10">
    <source>
        <dbReference type="Proteomes" id="UP001229421"/>
    </source>
</evidence>
<dbReference type="GO" id="GO:0003700">
    <property type="term" value="F:DNA-binding transcription factor activity"/>
    <property type="evidence" value="ECO:0007669"/>
    <property type="project" value="TreeGrafter"/>
</dbReference>
<evidence type="ECO:0000259" key="8">
    <source>
        <dbReference type="PROSITE" id="PS50888"/>
    </source>
</evidence>
<evidence type="ECO:0000313" key="9">
    <source>
        <dbReference type="EMBL" id="KAK1434807.1"/>
    </source>
</evidence>
<dbReference type="InterPro" id="IPR036638">
    <property type="entry name" value="HLH_DNA-bd_sf"/>
</dbReference>
<dbReference type="InterPro" id="IPR011598">
    <property type="entry name" value="bHLH_dom"/>
</dbReference>
<accession>A0AAD8P7B4</accession>
<protein>
    <recommendedName>
        <fullName evidence="8">BHLH domain-containing protein</fullName>
    </recommendedName>
</protein>
<organism evidence="9 10">
    <name type="scientific">Tagetes erecta</name>
    <name type="common">African marigold</name>
    <dbReference type="NCBI Taxonomy" id="13708"/>
    <lineage>
        <taxon>Eukaryota</taxon>
        <taxon>Viridiplantae</taxon>
        <taxon>Streptophyta</taxon>
        <taxon>Embryophyta</taxon>
        <taxon>Tracheophyta</taxon>
        <taxon>Spermatophyta</taxon>
        <taxon>Magnoliopsida</taxon>
        <taxon>eudicotyledons</taxon>
        <taxon>Gunneridae</taxon>
        <taxon>Pentapetalae</taxon>
        <taxon>asterids</taxon>
        <taxon>campanulids</taxon>
        <taxon>Asterales</taxon>
        <taxon>Asteraceae</taxon>
        <taxon>Asteroideae</taxon>
        <taxon>Heliantheae alliance</taxon>
        <taxon>Tageteae</taxon>
        <taxon>Tagetes</taxon>
    </lineage>
</organism>
<feature type="region of interest" description="Disordered" evidence="7">
    <location>
        <begin position="35"/>
        <end position="60"/>
    </location>
</feature>
<dbReference type="AlphaFoldDB" id="A0AAD8P7B4"/>
<dbReference type="GO" id="GO:0043565">
    <property type="term" value="F:sequence-specific DNA binding"/>
    <property type="evidence" value="ECO:0007669"/>
    <property type="project" value="TreeGrafter"/>
</dbReference>
<dbReference type="PANTHER" id="PTHR31945">
    <property type="entry name" value="TRANSCRIPTION FACTOR SCREAM2-RELATED"/>
    <property type="match status" value="1"/>
</dbReference>
<evidence type="ECO:0000256" key="1">
    <source>
        <dbReference type="ARBA" id="ARBA00004123"/>
    </source>
</evidence>
<proteinExistence type="predicted"/>
<dbReference type="SMART" id="SM00353">
    <property type="entry name" value="HLH"/>
    <property type="match status" value="1"/>
</dbReference>
<comment type="subcellular location">
    <subcellularLocation>
        <location evidence="1">Nucleus</location>
    </subcellularLocation>
</comment>
<keyword evidence="3" id="KW-0805">Transcription regulation</keyword>
<reference evidence="9" key="1">
    <citation type="journal article" date="2023" name="bioRxiv">
        <title>Improved chromosome-level genome assembly for marigold (Tagetes erecta).</title>
        <authorList>
            <person name="Jiang F."/>
            <person name="Yuan L."/>
            <person name="Wang S."/>
            <person name="Wang H."/>
            <person name="Xu D."/>
            <person name="Wang A."/>
            <person name="Fan W."/>
        </authorList>
    </citation>
    <scope>NUCLEOTIDE SEQUENCE</scope>
    <source>
        <strain evidence="9">WSJ</strain>
        <tissue evidence="9">Leaf</tissue>
    </source>
</reference>